<dbReference type="GO" id="GO:0016705">
    <property type="term" value="F:oxidoreductase activity, acting on paired donors, with incorporation or reduction of molecular oxygen"/>
    <property type="evidence" value="ECO:0007669"/>
    <property type="project" value="InterPro"/>
</dbReference>
<evidence type="ECO:0000256" key="13">
    <source>
        <dbReference type="RuleBase" id="RU000461"/>
    </source>
</evidence>
<evidence type="ECO:0000256" key="3">
    <source>
        <dbReference type="ARBA" id="ARBA00010617"/>
    </source>
</evidence>
<evidence type="ECO:0000256" key="10">
    <source>
        <dbReference type="ARBA" id="ARBA00023033"/>
    </source>
</evidence>
<dbReference type="GO" id="GO:0005506">
    <property type="term" value="F:iron ion binding"/>
    <property type="evidence" value="ECO:0007669"/>
    <property type="project" value="InterPro"/>
</dbReference>
<comment type="similarity">
    <text evidence="3 13">Belongs to the cytochrome P450 family.</text>
</comment>
<dbReference type="InterPro" id="IPR050651">
    <property type="entry name" value="Plant_Cytochrome_P450_Monoox"/>
</dbReference>
<name>A0AAV8U096_9ROSI</name>
<evidence type="ECO:0000256" key="2">
    <source>
        <dbReference type="ARBA" id="ARBA00004370"/>
    </source>
</evidence>
<evidence type="ECO:0000256" key="9">
    <source>
        <dbReference type="ARBA" id="ARBA00023004"/>
    </source>
</evidence>
<gene>
    <name evidence="15" type="ORF">K2173_027780</name>
</gene>
<dbReference type="Pfam" id="PF00067">
    <property type="entry name" value="p450"/>
    <property type="match status" value="1"/>
</dbReference>
<keyword evidence="11 14" id="KW-0472">Membrane</keyword>
<protein>
    <recommendedName>
        <fullName evidence="17">Cytochrome P450</fullName>
    </recommendedName>
</protein>
<evidence type="ECO:0000256" key="1">
    <source>
        <dbReference type="ARBA" id="ARBA00001971"/>
    </source>
</evidence>
<feature type="transmembrane region" description="Helical" evidence="14">
    <location>
        <begin position="6"/>
        <end position="27"/>
    </location>
</feature>
<evidence type="ECO:0000256" key="5">
    <source>
        <dbReference type="ARBA" id="ARBA00022692"/>
    </source>
</evidence>
<comment type="cofactor">
    <cofactor evidence="1 12">
        <name>heme</name>
        <dbReference type="ChEBI" id="CHEBI:30413"/>
    </cofactor>
</comment>
<dbReference type="PROSITE" id="PS00086">
    <property type="entry name" value="CYTOCHROME_P450"/>
    <property type="match status" value="1"/>
</dbReference>
<evidence type="ECO:0000256" key="8">
    <source>
        <dbReference type="ARBA" id="ARBA00023002"/>
    </source>
</evidence>
<dbReference type="InterPro" id="IPR002401">
    <property type="entry name" value="Cyt_P450_E_grp-I"/>
</dbReference>
<evidence type="ECO:0000256" key="7">
    <source>
        <dbReference type="ARBA" id="ARBA00022989"/>
    </source>
</evidence>
<evidence type="ECO:0000256" key="11">
    <source>
        <dbReference type="ARBA" id="ARBA00023136"/>
    </source>
</evidence>
<dbReference type="GO" id="GO:0020037">
    <property type="term" value="F:heme binding"/>
    <property type="evidence" value="ECO:0007669"/>
    <property type="project" value="InterPro"/>
</dbReference>
<evidence type="ECO:0000256" key="14">
    <source>
        <dbReference type="SAM" id="Phobius"/>
    </source>
</evidence>
<dbReference type="GO" id="GO:0004497">
    <property type="term" value="F:monooxygenase activity"/>
    <property type="evidence" value="ECO:0007669"/>
    <property type="project" value="UniProtKB-KW"/>
</dbReference>
<keyword evidence="4 12" id="KW-0349">Heme</keyword>
<evidence type="ECO:0000256" key="4">
    <source>
        <dbReference type="ARBA" id="ARBA00022617"/>
    </source>
</evidence>
<reference evidence="15 16" key="1">
    <citation type="submission" date="2021-09" db="EMBL/GenBank/DDBJ databases">
        <title>Genomic insights and catalytic innovation underlie evolution of tropane alkaloids biosynthesis.</title>
        <authorList>
            <person name="Wang Y.-J."/>
            <person name="Tian T."/>
            <person name="Huang J.-P."/>
            <person name="Huang S.-X."/>
        </authorList>
    </citation>
    <scope>NUCLEOTIDE SEQUENCE [LARGE SCALE GENOMIC DNA]</scope>
    <source>
        <strain evidence="15">KIB-2018</strain>
        <tissue evidence="15">Leaf</tissue>
    </source>
</reference>
<keyword evidence="10 13" id="KW-0503">Monooxygenase</keyword>
<evidence type="ECO:0000313" key="15">
    <source>
        <dbReference type="EMBL" id="KAJ8772603.1"/>
    </source>
</evidence>
<evidence type="ECO:0000313" key="16">
    <source>
        <dbReference type="Proteomes" id="UP001159364"/>
    </source>
</evidence>
<keyword evidence="6 12" id="KW-0479">Metal-binding</keyword>
<sequence>MGLLSPFAAVVTAILLLLPTTFVYFLFVAAKKKNEKKPPPEVTGGWPVIGHLPLLATGSEPSHVTLAKWADKFGPIFTIKLGVHRTLIVSNWEMAKECVTVNDRAFASRPQTLTMEILGYNYYMFGFSPYGSYWRQMRKIVTVELLSNHRLQMLKHVRESELKAAAEGLYLKWTNSASGSNKVLVDMQKWFWDVALNMILKIIVGKRYVEYTCCSDDEQKGGWRKELRSFFELSGKFSVSDALPFLRWMDLGGVERAMKKCSKNLEIVAREWLEEHKVSGVAKRHEDFMDVLLSILDDAKDLSSRDADSVNIATCLALMVAASDTTAVTLTWTLALLLNNRDALNKVQHELDIHVGKDRQVKESDMHNLVYLEAVIKESFRLYPAVPTLLPHESMEDCSVGGYHIPAGTRLFINAWKIHRDPQVWSDPEEFKPERFLTTHKDVDVRGQSVKLIPFGSGRRMCPGISFALQVLNLTLATLLHGFEVETPSNKAVDMRGGPGLSNIKLTPLEVLLSPRLPQDLY</sequence>
<dbReference type="PANTHER" id="PTHR47947:SF26">
    <property type="entry name" value="CYTOCHROME P450"/>
    <property type="match status" value="1"/>
</dbReference>
<dbReference type="GO" id="GO:0016020">
    <property type="term" value="C:membrane"/>
    <property type="evidence" value="ECO:0007669"/>
    <property type="project" value="UniProtKB-SubCell"/>
</dbReference>
<dbReference type="InterPro" id="IPR001128">
    <property type="entry name" value="Cyt_P450"/>
</dbReference>
<dbReference type="PRINTS" id="PR00385">
    <property type="entry name" value="P450"/>
</dbReference>
<keyword evidence="5 14" id="KW-0812">Transmembrane</keyword>
<dbReference type="FunFam" id="1.10.630.10:FF:000026">
    <property type="entry name" value="Cytochrome P450 82C4"/>
    <property type="match status" value="1"/>
</dbReference>
<dbReference type="Proteomes" id="UP001159364">
    <property type="component" value="Linkage Group LG02"/>
</dbReference>
<keyword evidence="9 12" id="KW-0408">Iron</keyword>
<dbReference type="PANTHER" id="PTHR47947">
    <property type="entry name" value="CYTOCHROME P450 82C3-RELATED"/>
    <property type="match status" value="1"/>
</dbReference>
<accession>A0AAV8U096</accession>
<feature type="binding site" description="axial binding residue" evidence="12">
    <location>
        <position position="462"/>
    </location>
    <ligand>
        <name>heme</name>
        <dbReference type="ChEBI" id="CHEBI:30413"/>
    </ligand>
    <ligandPart>
        <name>Fe</name>
        <dbReference type="ChEBI" id="CHEBI:18248"/>
    </ligandPart>
</feature>
<dbReference type="Gene3D" id="1.10.630.10">
    <property type="entry name" value="Cytochrome P450"/>
    <property type="match status" value="1"/>
</dbReference>
<dbReference type="EMBL" id="JAIWQS010000002">
    <property type="protein sequence ID" value="KAJ8772603.1"/>
    <property type="molecule type" value="Genomic_DNA"/>
</dbReference>
<dbReference type="InterPro" id="IPR017972">
    <property type="entry name" value="Cyt_P450_CS"/>
</dbReference>
<dbReference type="PRINTS" id="PR00463">
    <property type="entry name" value="EP450I"/>
</dbReference>
<comment type="caution">
    <text evidence="15">The sequence shown here is derived from an EMBL/GenBank/DDBJ whole genome shotgun (WGS) entry which is preliminary data.</text>
</comment>
<dbReference type="InterPro" id="IPR036396">
    <property type="entry name" value="Cyt_P450_sf"/>
</dbReference>
<comment type="subcellular location">
    <subcellularLocation>
        <location evidence="2">Membrane</location>
    </subcellularLocation>
</comment>
<dbReference type="AlphaFoldDB" id="A0AAV8U096"/>
<organism evidence="15 16">
    <name type="scientific">Erythroxylum novogranatense</name>
    <dbReference type="NCBI Taxonomy" id="1862640"/>
    <lineage>
        <taxon>Eukaryota</taxon>
        <taxon>Viridiplantae</taxon>
        <taxon>Streptophyta</taxon>
        <taxon>Embryophyta</taxon>
        <taxon>Tracheophyta</taxon>
        <taxon>Spermatophyta</taxon>
        <taxon>Magnoliopsida</taxon>
        <taxon>eudicotyledons</taxon>
        <taxon>Gunneridae</taxon>
        <taxon>Pentapetalae</taxon>
        <taxon>rosids</taxon>
        <taxon>fabids</taxon>
        <taxon>Malpighiales</taxon>
        <taxon>Erythroxylaceae</taxon>
        <taxon>Erythroxylum</taxon>
    </lineage>
</organism>
<keyword evidence="7 14" id="KW-1133">Transmembrane helix</keyword>
<keyword evidence="8 13" id="KW-0560">Oxidoreductase</keyword>
<evidence type="ECO:0008006" key="17">
    <source>
        <dbReference type="Google" id="ProtNLM"/>
    </source>
</evidence>
<keyword evidence="16" id="KW-1185">Reference proteome</keyword>
<evidence type="ECO:0000256" key="6">
    <source>
        <dbReference type="ARBA" id="ARBA00022723"/>
    </source>
</evidence>
<proteinExistence type="inferred from homology"/>
<dbReference type="SUPFAM" id="SSF48264">
    <property type="entry name" value="Cytochrome P450"/>
    <property type="match status" value="1"/>
</dbReference>
<dbReference type="CDD" id="cd20654">
    <property type="entry name" value="CYP82"/>
    <property type="match status" value="1"/>
</dbReference>
<evidence type="ECO:0000256" key="12">
    <source>
        <dbReference type="PIRSR" id="PIRSR602401-1"/>
    </source>
</evidence>